<evidence type="ECO:0008006" key="4">
    <source>
        <dbReference type="Google" id="ProtNLM"/>
    </source>
</evidence>
<keyword evidence="3" id="KW-1185">Reference proteome</keyword>
<proteinExistence type="predicted"/>
<name>A0AAD8IBS4_9APIA</name>
<evidence type="ECO:0000256" key="1">
    <source>
        <dbReference type="SAM" id="MobiDB-lite"/>
    </source>
</evidence>
<evidence type="ECO:0000313" key="3">
    <source>
        <dbReference type="Proteomes" id="UP001237642"/>
    </source>
</evidence>
<dbReference type="PANTHER" id="PTHR33710">
    <property type="entry name" value="BNAC02G09200D PROTEIN"/>
    <property type="match status" value="1"/>
</dbReference>
<dbReference type="Gene3D" id="3.60.10.10">
    <property type="entry name" value="Endonuclease/exonuclease/phosphatase"/>
    <property type="match status" value="1"/>
</dbReference>
<dbReference type="EMBL" id="JAUIZM010000006">
    <property type="protein sequence ID" value="KAK1381523.1"/>
    <property type="molecule type" value="Genomic_DNA"/>
</dbReference>
<dbReference type="AlphaFoldDB" id="A0AAD8IBS4"/>
<evidence type="ECO:0000313" key="2">
    <source>
        <dbReference type="EMBL" id="KAK1381523.1"/>
    </source>
</evidence>
<reference evidence="2" key="1">
    <citation type="submission" date="2023-02" db="EMBL/GenBank/DDBJ databases">
        <title>Genome of toxic invasive species Heracleum sosnowskyi carries increased number of genes despite the absence of recent whole-genome duplications.</title>
        <authorList>
            <person name="Schelkunov M."/>
            <person name="Shtratnikova V."/>
            <person name="Makarenko M."/>
            <person name="Klepikova A."/>
            <person name="Omelchenko D."/>
            <person name="Novikova G."/>
            <person name="Obukhova E."/>
            <person name="Bogdanov V."/>
            <person name="Penin A."/>
            <person name="Logacheva M."/>
        </authorList>
    </citation>
    <scope>NUCLEOTIDE SEQUENCE</scope>
    <source>
        <strain evidence="2">Hsosn_3</strain>
        <tissue evidence="2">Leaf</tissue>
    </source>
</reference>
<dbReference type="PANTHER" id="PTHR33710:SF64">
    <property type="entry name" value="ENDONUCLEASE_EXONUCLEASE_PHOSPHATASE DOMAIN-CONTAINING PROTEIN"/>
    <property type="match status" value="1"/>
</dbReference>
<feature type="region of interest" description="Disordered" evidence="1">
    <location>
        <begin position="209"/>
        <end position="238"/>
    </location>
</feature>
<sequence>MSLISWNCHGLGTPWAFQFLKEITLQKRPDFIFLCEIISKTDTVERFQRAIGFEGVLVVESQGRSGGLALLWRHKDEVLLRSYSKNHIDAVVHMKDNNIFRLTGIYDMNLLGYPYTWERGAGTDNWIEVRLDRALSSAGFLNMFKDVTLTNLEVSTSDHTPLFLEFYKVKQAEDVFRSLAIPLSKLVGLKTVEMAEEGRTSRFFMTSDARTQSRWGENGRTDSPAGSPSATDKVHQTHKFEVSTKLDELNLS</sequence>
<reference evidence="2" key="2">
    <citation type="submission" date="2023-05" db="EMBL/GenBank/DDBJ databases">
        <authorList>
            <person name="Schelkunov M.I."/>
        </authorList>
    </citation>
    <scope>NUCLEOTIDE SEQUENCE</scope>
    <source>
        <strain evidence="2">Hsosn_3</strain>
        <tissue evidence="2">Leaf</tissue>
    </source>
</reference>
<dbReference type="Proteomes" id="UP001237642">
    <property type="component" value="Unassembled WGS sequence"/>
</dbReference>
<accession>A0AAD8IBS4</accession>
<dbReference type="SUPFAM" id="SSF56219">
    <property type="entry name" value="DNase I-like"/>
    <property type="match status" value="1"/>
</dbReference>
<dbReference type="InterPro" id="IPR036691">
    <property type="entry name" value="Endo/exonu/phosph_ase_sf"/>
</dbReference>
<organism evidence="2 3">
    <name type="scientific">Heracleum sosnowskyi</name>
    <dbReference type="NCBI Taxonomy" id="360622"/>
    <lineage>
        <taxon>Eukaryota</taxon>
        <taxon>Viridiplantae</taxon>
        <taxon>Streptophyta</taxon>
        <taxon>Embryophyta</taxon>
        <taxon>Tracheophyta</taxon>
        <taxon>Spermatophyta</taxon>
        <taxon>Magnoliopsida</taxon>
        <taxon>eudicotyledons</taxon>
        <taxon>Gunneridae</taxon>
        <taxon>Pentapetalae</taxon>
        <taxon>asterids</taxon>
        <taxon>campanulids</taxon>
        <taxon>Apiales</taxon>
        <taxon>Apiaceae</taxon>
        <taxon>Apioideae</taxon>
        <taxon>apioid superclade</taxon>
        <taxon>Tordylieae</taxon>
        <taxon>Tordyliinae</taxon>
        <taxon>Heracleum</taxon>
    </lineage>
</organism>
<comment type="caution">
    <text evidence="2">The sequence shown here is derived from an EMBL/GenBank/DDBJ whole genome shotgun (WGS) entry which is preliminary data.</text>
</comment>
<gene>
    <name evidence="2" type="ORF">POM88_028267</name>
</gene>
<protein>
    <recommendedName>
        <fullName evidence="4">Endonuclease/exonuclease/phosphatase domain-containing protein</fullName>
    </recommendedName>
</protein>